<gene>
    <name evidence="1" type="ORF">B0H65DRAFT_480330</name>
</gene>
<dbReference type="AlphaFoldDB" id="A0AAE0MJI3"/>
<accession>A0AAE0MJI3</accession>
<evidence type="ECO:0000313" key="1">
    <source>
        <dbReference type="EMBL" id="KAK3334906.1"/>
    </source>
</evidence>
<comment type="caution">
    <text evidence="1">The sequence shown here is derived from an EMBL/GenBank/DDBJ whole genome shotgun (WGS) entry which is preliminary data.</text>
</comment>
<reference evidence="1" key="2">
    <citation type="submission" date="2023-06" db="EMBL/GenBank/DDBJ databases">
        <authorList>
            <consortium name="Lawrence Berkeley National Laboratory"/>
            <person name="Haridas S."/>
            <person name="Hensen N."/>
            <person name="Bonometti L."/>
            <person name="Westerberg I."/>
            <person name="Brannstrom I.O."/>
            <person name="Guillou S."/>
            <person name="Cros-Aarteil S."/>
            <person name="Calhoun S."/>
            <person name="Kuo A."/>
            <person name="Mondo S."/>
            <person name="Pangilinan J."/>
            <person name="Riley R."/>
            <person name="Labutti K."/>
            <person name="Andreopoulos B."/>
            <person name="Lipzen A."/>
            <person name="Chen C."/>
            <person name="Yanf M."/>
            <person name="Daum C."/>
            <person name="Ng V."/>
            <person name="Clum A."/>
            <person name="Steindorff A."/>
            <person name="Ohm R."/>
            <person name="Martin F."/>
            <person name="Silar P."/>
            <person name="Natvig D."/>
            <person name="Lalanne C."/>
            <person name="Gautier V."/>
            <person name="Ament-Velasquez S.L."/>
            <person name="Kruys A."/>
            <person name="Hutchinson M.I."/>
            <person name="Powell A.J."/>
            <person name="Barry K."/>
            <person name="Miller A.N."/>
            <person name="Grigoriev I.V."/>
            <person name="Debuchy R."/>
            <person name="Gladieux P."/>
            <person name="Thoren M.H."/>
            <person name="Johannesson H."/>
        </authorList>
    </citation>
    <scope>NUCLEOTIDE SEQUENCE</scope>
    <source>
        <strain evidence="1">CBS 560.94</strain>
    </source>
</reference>
<dbReference type="GeneID" id="87864723"/>
<proteinExistence type="predicted"/>
<dbReference type="Proteomes" id="UP001278500">
    <property type="component" value="Unassembled WGS sequence"/>
</dbReference>
<dbReference type="RefSeq" id="XP_062677072.1">
    <property type="nucleotide sequence ID" value="XM_062827569.1"/>
</dbReference>
<dbReference type="EMBL" id="JAUEPP010000009">
    <property type="protein sequence ID" value="KAK3334906.1"/>
    <property type="molecule type" value="Genomic_DNA"/>
</dbReference>
<reference evidence="1" key="1">
    <citation type="journal article" date="2023" name="Mol. Phylogenet. Evol.">
        <title>Genome-scale phylogeny and comparative genomics of the fungal order Sordariales.</title>
        <authorList>
            <person name="Hensen N."/>
            <person name="Bonometti L."/>
            <person name="Westerberg I."/>
            <person name="Brannstrom I.O."/>
            <person name="Guillou S."/>
            <person name="Cros-Aarteil S."/>
            <person name="Calhoun S."/>
            <person name="Haridas S."/>
            <person name="Kuo A."/>
            <person name="Mondo S."/>
            <person name="Pangilinan J."/>
            <person name="Riley R."/>
            <person name="LaButti K."/>
            <person name="Andreopoulos B."/>
            <person name="Lipzen A."/>
            <person name="Chen C."/>
            <person name="Yan M."/>
            <person name="Daum C."/>
            <person name="Ng V."/>
            <person name="Clum A."/>
            <person name="Steindorff A."/>
            <person name="Ohm R.A."/>
            <person name="Martin F."/>
            <person name="Silar P."/>
            <person name="Natvig D.O."/>
            <person name="Lalanne C."/>
            <person name="Gautier V."/>
            <person name="Ament-Velasquez S.L."/>
            <person name="Kruys A."/>
            <person name="Hutchinson M.I."/>
            <person name="Powell A.J."/>
            <person name="Barry K."/>
            <person name="Miller A.N."/>
            <person name="Grigoriev I.V."/>
            <person name="Debuchy R."/>
            <person name="Gladieux P."/>
            <person name="Hiltunen Thoren M."/>
            <person name="Johannesson H."/>
        </authorList>
    </citation>
    <scope>NUCLEOTIDE SEQUENCE</scope>
    <source>
        <strain evidence="1">CBS 560.94</strain>
    </source>
</reference>
<organism evidence="1 2">
    <name type="scientific">Neurospora tetraspora</name>
    <dbReference type="NCBI Taxonomy" id="94610"/>
    <lineage>
        <taxon>Eukaryota</taxon>
        <taxon>Fungi</taxon>
        <taxon>Dikarya</taxon>
        <taxon>Ascomycota</taxon>
        <taxon>Pezizomycotina</taxon>
        <taxon>Sordariomycetes</taxon>
        <taxon>Sordariomycetidae</taxon>
        <taxon>Sordariales</taxon>
        <taxon>Sordariaceae</taxon>
        <taxon>Neurospora</taxon>
    </lineage>
</organism>
<protein>
    <submittedName>
        <fullName evidence="1">Uncharacterized protein</fullName>
    </submittedName>
</protein>
<name>A0AAE0MJI3_9PEZI</name>
<evidence type="ECO:0000313" key="2">
    <source>
        <dbReference type="Proteomes" id="UP001278500"/>
    </source>
</evidence>
<keyword evidence="2" id="KW-1185">Reference proteome</keyword>
<sequence length="80" mass="9114">MLIYLIKDIVNCFLFFVFFGWVIQASKCFQDFHGSSRSIHPDSLSYVCCLPSSRKNLLENLSITGSLAHSSSVHLYETFC</sequence>